<evidence type="ECO:0000313" key="9">
    <source>
        <dbReference type="Proteomes" id="UP000001064"/>
    </source>
</evidence>
<dbReference type="Pfam" id="PF20908">
    <property type="entry name" value="UfSP2_N"/>
    <property type="match status" value="1"/>
</dbReference>
<keyword evidence="2" id="KW-0645">Protease</keyword>
<evidence type="ECO:0000259" key="7">
    <source>
        <dbReference type="Pfam" id="PF20908"/>
    </source>
</evidence>
<evidence type="ECO:0000313" key="8">
    <source>
        <dbReference type="EMBL" id="EGC36727.1"/>
    </source>
</evidence>
<comment type="similarity">
    <text evidence="1">Belongs to the peptidase C78 family.</text>
</comment>
<evidence type="ECO:0000256" key="2">
    <source>
        <dbReference type="ARBA" id="ARBA00022670"/>
    </source>
</evidence>
<dbReference type="OMA" id="ICSWLRY"/>
<dbReference type="Proteomes" id="UP000001064">
    <property type="component" value="Unassembled WGS sequence"/>
</dbReference>
<gene>
    <name evidence="8" type="ORF">DICPUDRAFT_150734</name>
</gene>
<dbReference type="EMBL" id="GL871018">
    <property type="protein sequence ID" value="EGC36727.1"/>
    <property type="molecule type" value="Genomic_DNA"/>
</dbReference>
<sequence>MSCCIEYNHNLEDNDPLLNEVGYYILYGYNNTIVYSTKYNNSNINNSSHSSNNGNNLDTIVYPTVSKEFSLFGIHKTLNITSSEDTNESLNHSIITNDIKNESIQILRSILSSSETTRSYYTVSYTVIRETSEQIEKSQILFFQVFSKDLETLNQVNSTKKIEVPLIVEELNKSFYLFNYYSNSLSSISHLNSLLSSNNKNSIYFHIANNNENNPILSLNSNNLDKKIIDILSNGNTSSTPNNFGNFNKNSMNIINIELLLKITNNCNNTPPLMAPTISLNNNSNNKSMINVSSLCLISKDETVKETIELLNKSMLNQINNSVIRDNPEYNFKSIHFQFSFLPFPITTIYKTKNNNIIDDDENYNIRKQYHTTIGLPLNRPFLKSSLSINLQQQQQSLSKPSKKQQHNHIKDVHLNLSLDCKTEGNVFLVDGSYDYYHYLQDNIDDNGWGCAYRSMQTICSWLRYQNYTNKPIPTHYEIQKTLVELKDKDPSFLKSKQWIGAFEITLCLEYLFNIKCKILNISSGSEVIYKSRELAKHFQTNGSPIMIGGGVLAYTLLGIDFNESTGETRYLILDPHYTGSTENIKLIKEKGWCGWKSSDLFRKDAFYNFCQPQIPNDL</sequence>
<keyword evidence="5" id="KW-0788">Thiol protease</keyword>
<dbReference type="STRING" id="5786.F0ZH42"/>
<dbReference type="RefSeq" id="XP_003286752.1">
    <property type="nucleotide sequence ID" value="XM_003286704.1"/>
</dbReference>
<dbReference type="MEROPS" id="C78.A04"/>
<evidence type="ECO:0000259" key="6">
    <source>
        <dbReference type="Pfam" id="PF07910"/>
    </source>
</evidence>
<feature type="domain" description="UFSP2 second" evidence="7">
    <location>
        <begin position="246"/>
        <end position="387"/>
    </location>
</feature>
<feature type="domain" description="UFSP1/2/DUB catalytic" evidence="6">
    <location>
        <begin position="426"/>
        <end position="611"/>
    </location>
</feature>
<dbReference type="FunFam" id="3.90.70.130:FF:000001">
    <property type="entry name" value="Probable Ufm1-specific protease 2"/>
    <property type="match status" value="1"/>
</dbReference>
<evidence type="ECO:0008006" key="10">
    <source>
        <dbReference type="Google" id="ProtNLM"/>
    </source>
</evidence>
<dbReference type="eggNOG" id="KOG2433">
    <property type="taxonomic scope" value="Eukaryota"/>
</dbReference>
<proteinExistence type="inferred from homology"/>
<evidence type="ECO:0000256" key="5">
    <source>
        <dbReference type="ARBA" id="ARBA00022807"/>
    </source>
</evidence>
<dbReference type="GO" id="GO:0071567">
    <property type="term" value="F:deUFMylase activity"/>
    <property type="evidence" value="ECO:0000318"/>
    <property type="project" value="GO_Central"/>
</dbReference>
<name>F0ZH42_DICPU</name>
<dbReference type="GO" id="GO:0006508">
    <property type="term" value="P:proteolysis"/>
    <property type="evidence" value="ECO:0007669"/>
    <property type="project" value="UniProtKB-KW"/>
</dbReference>
<dbReference type="FunCoup" id="F0ZH42">
    <property type="interactions" value="1"/>
</dbReference>
<dbReference type="PANTHER" id="PTHR48153">
    <property type="entry name" value="UFM1-SPECIFIC PROTEASE 2"/>
    <property type="match status" value="1"/>
</dbReference>
<organism evidence="8 9">
    <name type="scientific">Dictyostelium purpureum</name>
    <name type="common">Slime mold</name>
    <dbReference type="NCBI Taxonomy" id="5786"/>
    <lineage>
        <taxon>Eukaryota</taxon>
        <taxon>Amoebozoa</taxon>
        <taxon>Evosea</taxon>
        <taxon>Eumycetozoa</taxon>
        <taxon>Dictyostelia</taxon>
        <taxon>Dictyosteliales</taxon>
        <taxon>Dictyosteliaceae</taxon>
        <taxon>Dictyostelium</taxon>
    </lineage>
</organism>
<evidence type="ECO:0000256" key="3">
    <source>
        <dbReference type="ARBA" id="ARBA00022786"/>
    </source>
</evidence>
<keyword evidence="4" id="KW-0378">Hydrolase</keyword>
<reference evidence="9" key="1">
    <citation type="journal article" date="2011" name="Genome Biol.">
        <title>Comparative genomics of the social amoebae Dictyostelium discoideum and Dictyostelium purpureum.</title>
        <authorList>
            <consortium name="US DOE Joint Genome Institute (JGI-PGF)"/>
            <person name="Sucgang R."/>
            <person name="Kuo A."/>
            <person name="Tian X."/>
            <person name="Salerno W."/>
            <person name="Parikh A."/>
            <person name="Feasley C.L."/>
            <person name="Dalin E."/>
            <person name="Tu H."/>
            <person name="Huang E."/>
            <person name="Barry K."/>
            <person name="Lindquist E."/>
            <person name="Shapiro H."/>
            <person name="Bruce D."/>
            <person name="Schmutz J."/>
            <person name="Salamov A."/>
            <person name="Fey P."/>
            <person name="Gaudet P."/>
            <person name="Anjard C."/>
            <person name="Babu M.M."/>
            <person name="Basu S."/>
            <person name="Bushmanova Y."/>
            <person name="van der Wel H."/>
            <person name="Katoh-Kurasawa M."/>
            <person name="Dinh C."/>
            <person name="Coutinho P.M."/>
            <person name="Saito T."/>
            <person name="Elias M."/>
            <person name="Schaap P."/>
            <person name="Kay R.R."/>
            <person name="Henrissat B."/>
            <person name="Eichinger L."/>
            <person name="Rivero F."/>
            <person name="Putnam N.H."/>
            <person name="West C.M."/>
            <person name="Loomis W.F."/>
            <person name="Chisholm R.L."/>
            <person name="Shaulsky G."/>
            <person name="Strassmann J.E."/>
            <person name="Queller D.C."/>
            <person name="Kuspa A."/>
            <person name="Grigoriev I.V."/>
        </authorList>
    </citation>
    <scope>NUCLEOTIDE SEQUENCE [LARGE SCALE GENOMIC DNA]</scope>
    <source>
        <strain evidence="9">QSDP1</strain>
    </source>
</reference>
<dbReference type="KEGG" id="dpp:DICPUDRAFT_150734"/>
<dbReference type="SUPFAM" id="SSF54001">
    <property type="entry name" value="Cysteine proteinases"/>
    <property type="match status" value="1"/>
</dbReference>
<accession>F0ZH42</accession>
<dbReference type="PANTHER" id="PTHR48153:SF2">
    <property type="entry name" value="UFM1-SPECIFIC PROTEASE 2"/>
    <property type="match status" value="1"/>
</dbReference>
<keyword evidence="3" id="KW-0833">Ubl conjugation pathway</keyword>
<dbReference type="GeneID" id="10504128"/>
<dbReference type="OrthoDB" id="417506at2759"/>
<keyword evidence="9" id="KW-1185">Reference proteome</keyword>
<dbReference type="VEuPathDB" id="AmoebaDB:DICPUDRAFT_150734"/>
<dbReference type="AlphaFoldDB" id="F0ZH42"/>
<evidence type="ECO:0000256" key="4">
    <source>
        <dbReference type="ARBA" id="ARBA00022801"/>
    </source>
</evidence>
<dbReference type="InParanoid" id="F0ZH42"/>
<protein>
    <recommendedName>
        <fullName evidence="10">Ufm1-specific protease 2</fullName>
    </recommendedName>
</protein>
<dbReference type="InterPro" id="IPR038765">
    <property type="entry name" value="Papain-like_cys_pep_sf"/>
</dbReference>
<dbReference type="Pfam" id="PF07910">
    <property type="entry name" value="Peptidase_C78"/>
    <property type="match status" value="1"/>
</dbReference>
<evidence type="ECO:0000256" key="1">
    <source>
        <dbReference type="ARBA" id="ARBA00008552"/>
    </source>
</evidence>
<dbReference type="InterPro" id="IPR012462">
    <property type="entry name" value="UFSP1/2_DUB_cat"/>
</dbReference>
<dbReference type="InterPro" id="IPR049387">
    <property type="entry name" value="UFSP2-like_2nd"/>
</dbReference>
<dbReference type="Gene3D" id="3.90.70.130">
    <property type="match status" value="1"/>
</dbReference>